<evidence type="ECO:0000256" key="7">
    <source>
        <dbReference type="ARBA" id="ARBA00035140"/>
    </source>
</evidence>
<dbReference type="Proteomes" id="UP000664859">
    <property type="component" value="Unassembled WGS sequence"/>
</dbReference>
<dbReference type="OrthoDB" id="274828at2759"/>
<feature type="region of interest" description="Disordered" evidence="8">
    <location>
        <begin position="48"/>
        <end position="88"/>
    </location>
</feature>
<organism evidence="9 10">
    <name type="scientific">Tribonema minus</name>
    <dbReference type="NCBI Taxonomy" id="303371"/>
    <lineage>
        <taxon>Eukaryota</taxon>
        <taxon>Sar</taxon>
        <taxon>Stramenopiles</taxon>
        <taxon>Ochrophyta</taxon>
        <taxon>PX clade</taxon>
        <taxon>Xanthophyceae</taxon>
        <taxon>Tribonematales</taxon>
        <taxon>Tribonemataceae</taxon>
        <taxon>Tribonema</taxon>
    </lineage>
</organism>
<dbReference type="GO" id="GO:0005763">
    <property type="term" value="C:mitochondrial small ribosomal subunit"/>
    <property type="evidence" value="ECO:0007669"/>
    <property type="project" value="TreeGrafter"/>
</dbReference>
<dbReference type="PANTHER" id="PTHR12810">
    <property type="entry name" value="MITOCHONDRIAL 28S RIBOSOMAL PROTEIN S29"/>
    <property type="match status" value="1"/>
</dbReference>
<keyword evidence="3" id="KW-0809">Transit peptide</keyword>
<dbReference type="AlphaFoldDB" id="A0A836C8P4"/>
<evidence type="ECO:0000256" key="1">
    <source>
        <dbReference type="ARBA" id="ARBA00004173"/>
    </source>
</evidence>
<evidence type="ECO:0000256" key="8">
    <source>
        <dbReference type="SAM" id="MobiDB-lite"/>
    </source>
</evidence>
<evidence type="ECO:0000313" key="10">
    <source>
        <dbReference type="Proteomes" id="UP000664859"/>
    </source>
</evidence>
<evidence type="ECO:0000256" key="5">
    <source>
        <dbReference type="ARBA" id="ARBA00023128"/>
    </source>
</evidence>
<evidence type="ECO:0000256" key="2">
    <source>
        <dbReference type="ARBA" id="ARBA00009863"/>
    </source>
</evidence>
<reference evidence="9" key="1">
    <citation type="submission" date="2021-02" db="EMBL/GenBank/DDBJ databases">
        <title>First Annotated Genome of the Yellow-green Alga Tribonema minus.</title>
        <authorList>
            <person name="Mahan K.M."/>
        </authorList>
    </citation>
    <scope>NUCLEOTIDE SEQUENCE</scope>
    <source>
        <strain evidence="9">UTEX B ZZ1240</strain>
    </source>
</reference>
<comment type="subcellular location">
    <subcellularLocation>
        <location evidence="1">Mitochondrion</location>
    </subcellularLocation>
</comment>
<keyword evidence="4" id="KW-0689">Ribosomal protein</keyword>
<comment type="caution">
    <text evidence="9">The sequence shown here is derived from an EMBL/GenBank/DDBJ whole genome shotgun (WGS) entry which is preliminary data.</text>
</comment>
<dbReference type="InterPro" id="IPR019368">
    <property type="entry name" value="Ribosomal_mS29"/>
</dbReference>
<dbReference type="Pfam" id="PF10236">
    <property type="entry name" value="DAP3"/>
    <property type="match status" value="1"/>
</dbReference>
<evidence type="ECO:0000256" key="4">
    <source>
        <dbReference type="ARBA" id="ARBA00022980"/>
    </source>
</evidence>
<proteinExistence type="inferred from homology"/>
<dbReference type="PANTHER" id="PTHR12810:SF0">
    <property type="entry name" value="SMALL RIBOSOMAL SUBUNIT PROTEIN MS29"/>
    <property type="match status" value="1"/>
</dbReference>
<comment type="similarity">
    <text evidence="2">Belongs to the mitochondrion-specific ribosomal protein mS29 family.</text>
</comment>
<accession>A0A836C8P4</accession>
<feature type="compositionally biased region" description="Gly residues" evidence="8">
    <location>
        <begin position="48"/>
        <end position="71"/>
    </location>
</feature>
<evidence type="ECO:0000313" key="9">
    <source>
        <dbReference type="EMBL" id="KAG5176292.1"/>
    </source>
</evidence>
<dbReference type="GO" id="GO:0003735">
    <property type="term" value="F:structural constituent of ribosome"/>
    <property type="evidence" value="ECO:0007669"/>
    <property type="project" value="TreeGrafter"/>
</dbReference>
<protein>
    <recommendedName>
        <fullName evidence="7">Small ribosomal subunit protein mS29</fullName>
    </recommendedName>
</protein>
<sequence>MRHIVAIAGRRARARGAHTWIDHICSLQSLTIQPVAHALRQTACLSSLGGGGGRRPRFGGIGGQYGAGGSRAGRPGYDSTSRTPGDPDRVMDFMDDDFADIDDLDYGLVPDGAVAVPGGEESFFSGLKSKSARSRENRMQEMSGGVGRAEDAVGAAATNQAPAVQYVTSSDPDDVPRKQPTYFIIPDADLKARFPEGVAGYLRHEFDYAALRDRRAIMHRAPARRIIGHMKRAAAGDPSAQRAFLLRGARGTGKSAALNHAVHYARANGWVVLFVPEARKLLRTGIYCQPSARVAGMYDTPLHAQRMIAQLLAAHGPQLQELEVQDATRRARYAAFAGSSGRLSVADMAKPGLPAGKGVDDEVFEAAENAADGCFADIVEELLSTEAVPVLLAVDEYSELFQPSAWHYRRDVDHLAAFDIDDEDYEDKVREARLHVQLERIPGEKLTVVAPFMPFRPPPDGGLCDPAPFTPRRGAVIAAETLHYPPVRKIKGKSVRWPYFDDFVGTSADPWTVETAPYSAEEFAAALGHYAACDMYDERALGDADVARVRIKTMLNPKLIFHKFSFKPYG</sequence>
<dbReference type="EMBL" id="JAFCMP010000538">
    <property type="protein sequence ID" value="KAG5176292.1"/>
    <property type="molecule type" value="Genomic_DNA"/>
</dbReference>
<evidence type="ECO:0000256" key="3">
    <source>
        <dbReference type="ARBA" id="ARBA00022946"/>
    </source>
</evidence>
<gene>
    <name evidence="9" type="ORF">JKP88DRAFT_351134</name>
</gene>
<name>A0A836C8P4_9STRA</name>
<keyword evidence="6" id="KW-0687">Ribonucleoprotein</keyword>
<keyword evidence="5" id="KW-0496">Mitochondrion</keyword>
<evidence type="ECO:0000256" key="6">
    <source>
        <dbReference type="ARBA" id="ARBA00023274"/>
    </source>
</evidence>
<keyword evidence="10" id="KW-1185">Reference proteome</keyword>